<protein>
    <submittedName>
        <fullName evidence="1">Uncharacterized protein</fullName>
    </submittedName>
</protein>
<name>A0A0B6YJY7_9EUPU</name>
<gene>
    <name evidence="1" type="primary">ORF27782</name>
</gene>
<reference evidence="1" key="1">
    <citation type="submission" date="2014-12" db="EMBL/GenBank/DDBJ databases">
        <title>Insight into the proteome of Arion vulgaris.</title>
        <authorList>
            <person name="Aradska J."/>
            <person name="Bulat T."/>
            <person name="Smidak R."/>
            <person name="Sarate P."/>
            <person name="Gangsoo J."/>
            <person name="Sialana F."/>
            <person name="Bilban M."/>
            <person name="Lubec G."/>
        </authorList>
    </citation>
    <scope>NUCLEOTIDE SEQUENCE</scope>
    <source>
        <tissue evidence="1">Skin</tissue>
    </source>
</reference>
<dbReference type="Gene3D" id="3.90.1290.10">
    <property type="entry name" value="Plakin repeat"/>
    <property type="match status" value="1"/>
</dbReference>
<evidence type="ECO:0000313" key="1">
    <source>
        <dbReference type="EMBL" id="CEK56497.1"/>
    </source>
</evidence>
<sequence length="68" mass="7500">INPDTGLVRDPKSGDQLTLQEAIDRGIVNISLPALEEPSSGQTLSLKECLEKNILSPEYCKYDVRKAK</sequence>
<dbReference type="SUPFAM" id="SSF75399">
    <property type="entry name" value="Plakin repeat"/>
    <property type="match status" value="1"/>
</dbReference>
<feature type="non-terminal residue" evidence="1">
    <location>
        <position position="68"/>
    </location>
</feature>
<organism evidence="1">
    <name type="scientific">Arion vulgaris</name>
    <dbReference type="NCBI Taxonomy" id="1028688"/>
    <lineage>
        <taxon>Eukaryota</taxon>
        <taxon>Metazoa</taxon>
        <taxon>Spiralia</taxon>
        <taxon>Lophotrochozoa</taxon>
        <taxon>Mollusca</taxon>
        <taxon>Gastropoda</taxon>
        <taxon>Heterobranchia</taxon>
        <taxon>Euthyneura</taxon>
        <taxon>Panpulmonata</taxon>
        <taxon>Eupulmonata</taxon>
        <taxon>Stylommatophora</taxon>
        <taxon>Helicina</taxon>
        <taxon>Arionoidea</taxon>
        <taxon>Arionidae</taxon>
        <taxon>Arion</taxon>
    </lineage>
</organism>
<proteinExistence type="predicted"/>
<dbReference type="InterPro" id="IPR035915">
    <property type="entry name" value="Plakin_repeat_sf"/>
</dbReference>
<dbReference type="EMBL" id="HACG01009632">
    <property type="protein sequence ID" value="CEK56497.1"/>
    <property type="molecule type" value="Transcribed_RNA"/>
</dbReference>
<accession>A0A0B6YJY7</accession>
<dbReference type="AlphaFoldDB" id="A0A0B6YJY7"/>
<feature type="non-terminal residue" evidence="1">
    <location>
        <position position="1"/>
    </location>
</feature>